<feature type="transmembrane region" description="Helical" evidence="6">
    <location>
        <begin position="187"/>
        <end position="210"/>
    </location>
</feature>
<dbReference type="SUPFAM" id="SSF103481">
    <property type="entry name" value="Multidrug resistance efflux transporter EmrE"/>
    <property type="match status" value="2"/>
</dbReference>
<dbReference type="STRING" id="299262.BWR18_04045"/>
<dbReference type="InterPro" id="IPR050638">
    <property type="entry name" value="AA-Vitamin_Transporters"/>
</dbReference>
<dbReference type="RefSeq" id="WP_076626818.1">
    <property type="nucleotide sequence ID" value="NZ_CP019312.1"/>
</dbReference>
<organism evidence="8 9">
    <name type="scientific">Tateyamaria omphalii</name>
    <dbReference type="NCBI Taxonomy" id="299262"/>
    <lineage>
        <taxon>Bacteria</taxon>
        <taxon>Pseudomonadati</taxon>
        <taxon>Pseudomonadota</taxon>
        <taxon>Alphaproteobacteria</taxon>
        <taxon>Rhodobacterales</taxon>
        <taxon>Roseobacteraceae</taxon>
        <taxon>Tateyamaria</taxon>
    </lineage>
</organism>
<dbReference type="KEGG" id="tom:BWR18_04045"/>
<evidence type="ECO:0000256" key="5">
    <source>
        <dbReference type="ARBA" id="ARBA00023136"/>
    </source>
</evidence>
<comment type="subcellular location">
    <subcellularLocation>
        <location evidence="1">Membrane</location>
        <topology evidence="1">Multi-pass membrane protein</topology>
    </subcellularLocation>
</comment>
<dbReference type="EMBL" id="CP019312">
    <property type="protein sequence ID" value="APX10952.1"/>
    <property type="molecule type" value="Genomic_DNA"/>
</dbReference>
<feature type="transmembrane region" description="Helical" evidence="6">
    <location>
        <begin position="37"/>
        <end position="58"/>
    </location>
</feature>
<dbReference type="PANTHER" id="PTHR32322">
    <property type="entry name" value="INNER MEMBRANE TRANSPORTER"/>
    <property type="match status" value="1"/>
</dbReference>
<keyword evidence="5 6" id="KW-0472">Membrane</keyword>
<evidence type="ECO:0000256" key="4">
    <source>
        <dbReference type="ARBA" id="ARBA00022989"/>
    </source>
</evidence>
<protein>
    <submittedName>
        <fullName evidence="8">EamA family transporter</fullName>
    </submittedName>
</protein>
<dbReference type="InterPro" id="IPR037185">
    <property type="entry name" value="EmrE-like"/>
</dbReference>
<feature type="transmembrane region" description="Helical" evidence="6">
    <location>
        <begin position="128"/>
        <end position="148"/>
    </location>
</feature>
<evidence type="ECO:0000256" key="2">
    <source>
        <dbReference type="ARBA" id="ARBA00007362"/>
    </source>
</evidence>
<dbReference type="InterPro" id="IPR000620">
    <property type="entry name" value="EamA_dom"/>
</dbReference>
<gene>
    <name evidence="8" type="ORF">BWR18_04045</name>
</gene>
<keyword evidence="9" id="KW-1185">Reference proteome</keyword>
<name>A0A1P8MSG4_9RHOB</name>
<sequence>MTRRMALGFTAVLILLGAGWGLTMPLTKIAVSTGYQHFGLLFWQLAIGAVVMSVIAAVRRVRLPLRRAQLRVYVIIALIGSVLPNSASYQAAVHLPSGIMSILLSMIPIWAFPIALSLGLDRFEWRRFGGICVGLAAVMLIVLPNASISGGIPILWVCVGLISGLFYAFEGNYVARWGTAGLDAIQVLWGASIVGAVIALPLALFSGQWIGPRLPLGSPETALVLSATTHVLVYAGYVWLVGRAGPVFAVQVSFLVTLCGVFWARLILSEDYAPTVWIALILMLLGMFLVQPRRSRVEDPASFGESVR</sequence>
<evidence type="ECO:0000259" key="7">
    <source>
        <dbReference type="Pfam" id="PF00892"/>
    </source>
</evidence>
<reference evidence="8 9" key="1">
    <citation type="submission" date="2017-01" db="EMBL/GenBank/DDBJ databases">
        <title>Complete genome of Tateyamaria omphalii DOK1-4 isolated from seawater in Dokdo.</title>
        <authorList>
            <person name="Kim J.H."/>
            <person name="Chi W.-J."/>
        </authorList>
    </citation>
    <scope>NUCLEOTIDE SEQUENCE [LARGE SCALE GENOMIC DNA]</scope>
    <source>
        <strain evidence="8 9">DOK1-4</strain>
    </source>
</reference>
<dbReference type="OrthoDB" id="8688375at2"/>
<dbReference type="Pfam" id="PF00892">
    <property type="entry name" value="EamA"/>
    <property type="match status" value="2"/>
</dbReference>
<dbReference type="Proteomes" id="UP000186336">
    <property type="component" value="Chromosome"/>
</dbReference>
<evidence type="ECO:0000313" key="9">
    <source>
        <dbReference type="Proteomes" id="UP000186336"/>
    </source>
</evidence>
<evidence type="ECO:0000256" key="1">
    <source>
        <dbReference type="ARBA" id="ARBA00004141"/>
    </source>
</evidence>
<feature type="domain" description="EamA" evidence="7">
    <location>
        <begin position="155"/>
        <end position="290"/>
    </location>
</feature>
<keyword evidence="3 6" id="KW-0812">Transmembrane</keyword>
<feature type="domain" description="EamA" evidence="7">
    <location>
        <begin position="13"/>
        <end position="142"/>
    </location>
</feature>
<evidence type="ECO:0000256" key="3">
    <source>
        <dbReference type="ARBA" id="ARBA00022692"/>
    </source>
</evidence>
<keyword evidence="4 6" id="KW-1133">Transmembrane helix</keyword>
<accession>A0A1P8MSG4</accession>
<evidence type="ECO:0000256" key="6">
    <source>
        <dbReference type="SAM" id="Phobius"/>
    </source>
</evidence>
<dbReference type="PANTHER" id="PTHR32322:SF2">
    <property type="entry name" value="EAMA DOMAIN-CONTAINING PROTEIN"/>
    <property type="match status" value="1"/>
</dbReference>
<proteinExistence type="inferred from homology"/>
<dbReference type="GO" id="GO:0016020">
    <property type="term" value="C:membrane"/>
    <property type="evidence" value="ECO:0007669"/>
    <property type="project" value="UniProtKB-SubCell"/>
</dbReference>
<feature type="transmembrane region" description="Helical" evidence="6">
    <location>
        <begin position="154"/>
        <end position="175"/>
    </location>
</feature>
<feature type="transmembrane region" description="Helical" evidence="6">
    <location>
        <begin position="222"/>
        <end position="240"/>
    </location>
</feature>
<feature type="transmembrane region" description="Helical" evidence="6">
    <location>
        <begin position="272"/>
        <end position="290"/>
    </location>
</feature>
<evidence type="ECO:0000313" key="8">
    <source>
        <dbReference type="EMBL" id="APX10952.1"/>
    </source>
</evidence>
<dbReference type="AlphaFoldDB" id="A0A1P8MSG4"/>
<comment type="similarity">
    <text evidence="2">Belongs to the EamA transporter family.</text>
</comment>
<feature type="transmembrane region" description="Helical" evidence="6">
    <location>
        <begin position="247"/>
        <end position="266"/>
    </location>
</feature>
<feature type="transmembrane region" description="Helical" evidence="6">
    <location>
        <begin position="70"/>
        <end position="92"/>
    </location>
</feature>
<feature type="transmembrane region" description="Helical" evidence="6">
    <location>
        <begin position="98"/>
        <end position="116"/>
    </location>
</feature>